<reference evidence="2 3" key="1">
    <citation type="journal article" date="2012" name="BMC Genomics">
        <title>Sequencing the genome of Marssonina brunnea reveals fungus-poplar co-evolution.</title>
        <authorList>
            <person name="Zhu S."/>
            <person name="Cao Y.-Z."/>
            <person name="Jiang C."/>
            <person name="Tan B.-Y."/>
            <person name="Wang Z."/>
            <person name="Feng S."/>
            <person name="Zhang L."/>
            <person name="Su X.-H."/>
            <person name="Brejova B."/>
            <person name="Vinar T."/>
            <person name="Xu M."/>
            <person name="Wang M.-X."/>
            <person name="Zhang S.-G."/>
            <person name="Huang M.-R."/>
            <person name="Wu R."/>
            <person name="Zhou Y."/>
        </authorList>
    </citation>
    <scope>NUCLEOTIDE SEQUENCE [LARGE SCALE GENOMIC DNA]</scope>
    <source>
        <strain evidence="2 3">MB_m1</strain>
    </source>
</reference>
<feature type="chain" id="PRO_5003854538" evidence="1">
    <location>
        <begin position="23"/>
        <end position="170"/>
    </location>
</feature>
<organism evidence="2 3">
    <name type="scientific">Marssonina brunnea f. sp. multigermtubi (strain MB_m1)</name>
    <name type="common">Marssonina leaf spot fungus</name>
    <dbReference type="NCBI Taxonomy" id="1072389"/>
    <lineage>
        <taxon>Eukaryota</taxon>
        <taxon>Fungi</taxon>
        <taxon>Dikarya</taxon>
        <taxon>Ascomycota</taxon>
        <taxon>Pezizomycotina</taxon>
        <taxon>Leotiomycetes</taxon>
        <taxon>Helotiales</taxon>
        <taxon>Drepanopezizaceae</taxon>
        <taxon>Drepanopeziza</taxon>
    </lineage>
</organism>
<keyword evidence="3" id="KW-1185">Reference proteome</keyword>
<dbReference type="eggNOG" id="ENOG502TE04">
    <property type="taxonomic scope" value="Eukaryota"/>
</dbReference>
<protein>
    <submittedName>
        <fullName evidence="2">Uncharacterized protein</fullName>
    </submittedName>
</protein>
<dbReference type="HOGENOM" id="CLU_1570963_0_0_1"/>
<keyword evidence="1" id="KW-0732">Signal</keyword>
<dbReference type="Proteomes" id="UP000006753">
    <property type="component" value="Unassembled WGS sequence"/>
</dbReference>
<sequence length="170" mass="19332">MRTMLSVIYLKISGLMMARLQAVSTALRTLCSDILVELEKPLSTMISQPSTTSDSLLANGYTHTQTHHLDCTTVKGEYHAFLSSTVKFLYAVQERQQLWGWGTESGVYEGVSWMQALWASRKPNSQHLSFIEQQMSCYADTGCFGKKSREVLRRDVEVVEYLNDLMDMFV</sequence>
<gene>
    <name evidence="2" type="ORF">MBM_07698</name>
</gene>
<proteinExistence type="predicted"/>
<dbReference type="InParanoid" id="K1WMD2"/>
<feature type="signal peptide" evidence="1">
    <location>
        <begin position="1"/>
        <end position="22"/>
    </location>
</feature>
<evidence type="ECO:0000256" key="1">
    <source>
        <dbReference type="SAM" id="SignalP"/>
    </source>
</evidence>
<dbReference type="AlphaFoldDB" id="K1WMD2"/>
<dbReference type="EMBL" id="JH921447">
    <property type="protein sequence ID" value="EKD14021.1"/>
    <property type="molecule type" value="Genomic_DNA"/>
</dbReference>
<dbReference type="KEGG" id="mbe:MBM_07698"/>
<evidence type="ECO:0000313" key="3">
    <source>
        <dbReference type="Proteomes" id="UP000006753"/>
    </source>
</evidence>
<evidence type="ECO:0000313" key="2">
    <source>
        <dbReference type="EMBL" id="EKD14021.1"/>
    </source>
</evidence>
<accession>K1WMD2</accession>
<dbReference type="OrthoDB" id="3543282at2759"/>
<name>K1WMD2_MARBU</name>